<evidence type="ECO:0000313" key="2">
    <source>
        <dbReference type="EMBL" id="KIJ34853.1"/>
    </source>
</evidence>
<evidence type="ECO:0000313" key="3">
    <source>
        <dbReference type="Proteomes" id="UP000054279"/>
    </source>
</evidence>
<accession>A0A0C9TWS5</accession>
<evidence type="ECO:0000256" key="1">
    <source>
        <dbReference type="SAM" id="Phobius"/>
    </source>
</evidence>
<keyword evidence="1" id="KW-0472">Membrane</keyword>
<keyword evidence="1" id="KW-1133">Transmembrane helix</keyword>
<dbReference type="EMBL" id="KN837195">
    <property type="protein sequence ID" value="KIJ34853.1"/>
    <property type="molecule type" value="Genomic_DNA"/>
</dbReference>
<organism evidence="2 3">
    <name type="scientific">Sphaerobolus stellatus (strain SS14)</name>
    <dbReference type="NCBI Taxonomy" id="990650"/>
    <lineage>
        <taxon>Eukaryota</taxon>
        <taxon>Fungi</taxon>
        <taxon>Dikarya</taxon>
        <taxon>Basidiomycota</taxon>
        <taxon>Agaricomycotina</taxon>
        <taxon>Agaricomycetes</taxon>
        <taxon>Phallomycetidae</taxon>
        <taxon>Geastrales</taxon>
        <taxon>Sphaerobolaceae</taxon>
        <taxon>Sphaerobolus</taxon>
    </lineage>
</organism>
<protein>
    <submittedName>
        <fullName evidence="2">Uncharacterized protein</fullName>
    </submittedName>
</protein>
<name>A0A0C9TWS5_SPHS4</name>
<dbReference type="OrthoDB" id="3213671at2759"/>
<keyword evidence="1" id="KW-0812">Transmembrane</keyword>
<dbReference type="HOGENOM" id="CLU_2005359_0_0_1"/>
<sequence length="124" mass="14194">MDPSTGYNDMSHLDTMVFLGTIFMGTYSLFFRIPISKALNKALERGVMPKEPTYIYCYKPQLNVSNDDLLSVKNCENIVSCFEAFKRFVPSTMQELLAMNMDSPIQESYEASRSDSPSNWFDDD</sequence>
<reference evidence="2 3" key="1">
    <citation type="submission" date="2014-06" db="EMBL/GenBank/DDBJ databases">
        <title>Evolutionary Origins and Diversification of the Mycorrhizal Mutualists.</title>
        <authorList>
            <consortium name="DOE Joint Genome Institute"/>
            <consortium name="Mycorrhizal Genomics Consortium"/>
            <person name="Kohler A."/>
            <person name="Kuo A."/>
            <person name="Nagy L.G."/>
            <person name="Floudas D."/>
            <person name="Copeland A."/>
            <person name="Barry K.W."/>
            <person name="Cichocki N."/>
            <person name="Veneault-Fourrey C."/>
            <person name="LaButti K."/>
            <person name="Lindquist E.A."/>
            <person name="Lipzen A."/>
            <person name="Lundell T."/>
            <person name="Morin E."/>
            <person name="Murat C."/>
            <person name="Riley R."/>
            <person name="Ohm R."/>
            <person name="Sun H."/>
            <person name="Tunlid A."/>
            <person name="Henrissat B."/>
            <person name="Grigoriev I.V."/>
            <person name="Hibbett D.S."/>
            <person name="Martin F."/>
        </authorList>
    </citation>
    <scope>NUCLEOTIDE SEQUENCE [LARGE SCALE GENOMIC DNA]</scope>
    <source>
        <strain evidence="2 3">SS14</strain>
    </source>
</reference>
<feature type="transmembrane region" description="Helical" evidence="1">
    <location>
        <begin position="16"/>
        <end position="35"/>
    </location>
</feature>
<proteinExistence type="predicted"/>
<gene>
    <name evidence="2" type="ORF">M422DRAFT_263037</name>
</gene>
<keyword evidence="3" id="KW-1185">Reference proteome</keyword>
<dbReference type="Proteomes" id="UP000054279">
    <property type="component" value="Unassembled WGS sequence"/>
</dbReference>
<dbReference type="AlphaFoldDB" id="A0A0C9TWS5"/>